<dbReference type="InterPro" id="IPR045249">
    <property type="entry name" value="HARBI1-like"/>
</dbReference>
<accession>A0ABM4UZQ3</accession>
<gene>
    <name evidence="2" type="primary">LOC140010168</name>
</gene>
<protein>
    <submittedName>
        <fullName evidence="2">Uncharacterized protein isoform X1</fullName>
    </submittedName>
</protein>
<name>A0ABM4UZQ3_COFAR</name>
<evidence type="ECO:0000313" key="1">
    <source>
        <dbReference type="Proteomes" id="UP001652660"/>
    </source>
</evidence>
<dbReference type="RefSeq" id="XP_071912770.1">
    <property type="nucleotide sequence ID" value="XM_072056669.1"/>
</dbReference>
<proteinExistence type="predicted"/>
<dbReference type="Proteomes" id="UP001652660">
    <property type="component" value="Chromosome 1e"/>
</dbReference>
<dbReference type="GeneID" id="140010168"/>
<reference evidence="1" key="1">
    <citation type="journal article" date="2025" name="Foods">
        <title>Unveiling the Microbial Signatures of Arabica Coffee Cherries: Insights into Ripeness Specific Diversity, Functional Traits, and Implications for Quality and Safety.</title>
        <authorList>
            <consortium name="RefSeq"/>
            <person name="Tenea G.N."/>
            <person name="Cifuentes V."/>
            <person name="Reyes P."/>
            <person name="Cevallos-Vallejos M."/>
        </authorList>
    </citation>
    <scope>NUCLEOTIDE SEQUENCE [LARGE SCALE GENOMIC DNA]</scope>
</reference>
<dbReference type="PANTHER" id="PTHR22930:SF293">
    <property type="entry name" value="PROTEIN ALP1-LIKE"/>
    <property type="match status" value="1"/>
</dbReference>
<keyword evidence="1" id="KW-1185">Reference proteome</keyword>
<dbReference type="PANTHER" id="PTHR22930">
    <property type="match status" value="1"/>
</dbReference>
<sequence>MEGYEHEKSEWFQDCLGALDGTYVKVHVLLRDQGRYRNRKNEIATNVLGILTEMEGYEHEKSEWFQDCLEALDGTYVKVHVLRRDQGRYRNRKNEIATNVLGGVEQKYYNQGQFDSHRERVQIAGNQGHSWNKEMQDLFGNFDRRQQLEKGKRKQTSGVLLLSCGGSCTVGVGYLDRI</sequence>
<reference evidence="2" key="2">
    <citation type="submission" date="2025-08" db="UniProtKB">
        <authorList>
            <consortium name="RefSeq"/>
        </authorList>
    </citation>
    <scope>IDENTIFICATION</scope>
    <source>
        <tissue evidence="2">Leaves</tissue>
    </source>
</reference>
<organism evidence="1 2">
    <name type="scientific">Coffea arabica</name>
    <name type="common">Arabian coffee</name>
    <dbReference type="NCBI Taxonomy" id="13443"/>
    <lineage>
        <taxon>Eukaryota</taxon>
        <taxon>Viridiplantae</taxon>
        <taxon>Streptophyta</taxon>
        <taxon>Embryophyta</taxon>
        <taxon>Tracheophyta</taxon>
        <taxon>Spermatophyta</taxon>
        <taxon>Magnoliopsida</taxon>
        <taxon>eudicotyledons</taxon>
        <taxon>Gunneridae</taxon>
        <taxon>Pentapetalae</taxon>
        <taxon>asterids</taxon>
        <taxon>lamiids</taxon>
        <taxon>Gentianales</taxon>
        <taxon>Rubiaceae</taxon>
        <taxon>Ixoroideae</taxon>
        <taxon>Gardenieae complex</taxon>
        <taxon>Bertiereae - Coffeeae clade</taxon>
        <taxon>Coffeeae</taxon>
        <taxon>Coffea</taxon>
    </lineage>
</organism>
<evidence type="ECO:0000313" key="2">
    <source>
        <dbReference type="RefSeq" id="XP_071912770.1"/>
    </source>
</evidence>